<evidence type="ECO:0000256" key="7">
    <source>
        <dbReference type="ARBA" id="ARBA00022840"/>
    </source>
</evidence>
<evidence type="ECO:0000256" key="5">
    <source>
        <dbReference type="ARBA" id="ARBA00022801"/>
    </source>
</evidence>
<dbReference type="GO" id="GO:0003677">
    <property type="term" value="F:DNA binding"/>
    <property type="evidence" value="ECO:0007669"/>
    <property type="project" value="UniProtKB-KW"/>
</dbReference>
<accession>A0A1H8ELY4</accession>
<feature type="compositionally biased region" description="Polar residues" evidence="13">
    <location>
        <begin position="8"/>
        <end position="17"/>
    </location>
</feature>
<dbReference type="SMART" id="SM00488">
    <property type="entry name" value="DEXDc2"/>
    <property type="match status" value="1"/>
</dbReference>
<keyword evidence="7" id="KW-0067">ATP-binding</keyword>
<dbReference type="RefSeq" id="WP_092657225.1">
    <property type="nucleotide sequence ID" value="NZ_FOCX01000002.1"/>
</dbReference>
<dbReference type="GO" id="GO:0046872">
    <property type="term" value="F:metal ion binding"/>
    <property type="evidence" value="ECO:0007669"/>
    <property type="project" value="UniProtKB-KW"/>
</dbReference>
<evidence type="ECO:0000313" key="16">
    <source>
        <dbReference type="Proteomes" id="UP000198775"/>
    </source>
</evidence>
<dbReference type="SMART" id="SM00487">
    <property type="entry name" value="DEXDc"/>
    <property type="match status" value="1"/>
</dbReference>
<keyword evidence="1" id="KW-0004">4Fe-4S</keyword>
<dbReference type="GO" id="GO:0003678">
    <property type="term" value="F:DNA helicase activity"/>
    <property type="evidence" value="ECO:0007669"/>
    <property type="project" value="InterPro"/>
</dbReference>
<evidence type="ECO:0000256" key="12">
    <source>
        <dbReference type="ARBA" id="ARBA00023235"/>
    </source>
</evidence>
<reference evidence="16" key="1">
    <citation type="submission" date="2016-10" db="EMBL/GenBank/DDBJ databases">
        <authorList>
            <person name="Varghese N."/>
            <person name="Submissions S."/>
        </authorList>
    </citation>
    <scope>NUCLEOTIDE SEQUENCE [LARGE SCALE GENOMIC DNA]</scope>
    <source>
        <strain evidence="16">IBRC-M 10043</strain>
    </source>
</reference>
<feature type="compositionally biased region" description="Low complexity" evidence="13">
    <location>
        <begin position="170"/>
        <end position="181"/>
    </location>
</feature>
<keyword evidence="10" id="KW-0238">DNA-binding</keyword>
<feature type="domain" description="Helicase ATP-binding" evidence="14">
    <location>
        <begin position="31"/>
        <end position="384"/>
    </location>
</feature>
<dbReference type="InterPro" id="IPR006554">
    <property type="entry name" value="Helicase-like_DEXD_c2"/>
</dbReference>
<feature type="region of interest" description="Disordered" evidence="13">
    <location>
        <begin position="223"/>
        <end position="244"/>
    </location>
</feature>
<dbReference type="InterPro" id="IPR014013">
    <property type="entry name" value="Helic_SF1/SF2_ATP-bd_DinG/Rad3"/>
</dbReference>
<keyword evidence="12" id="KW-0413">Isomerase</keyword>
<dbReference type="SMART" id="SM00491">
    <property type="entry name" value="HELICc2"/>
    <property type="match status" value="1"/>
</dbReference>
<evidence type="ECO:0000256" key="13">
    <source>
        <dbReference type="SAM" id="MobiDB-lite"/>
    </source>
</evidence>
<evidence type="ECO:0000256" key="1">
    <source>
        <dbReference type="ARBA" id="ARBA00022485"/>
    </source>
</evidence>
<evidence type="ECO:0000259" key="14">
    <source>
        <dbReference type="PROSITE" id="PS51193"/>
    </source>
</evidence>
<dbReference type="PANTHER" id="PTHR11472">
    <property type="entry name" value="DNA REPAIR DEAD HELICASE RAD3/XP-D SUBFAMILY MEMBER"/>
    <property type="match status" value="1"/>
</dbReference>
<dbReference type="InterPro" id="IPR006555">
    <property type="entry name" value="ATP-dep_Helicase_C"/>
</dbReference>
<dbReference type="GO" id="GO:0006281">
    <property type="term" value="P:DNA repair"/>
    <property type="evidence" value="ECO:0007669"/>
    <property type="project" value="UniProtKB-KW"/>
</dbReference>
<dbReference type="Pfam" id="PF13307">
    <property type="entry name" value="Helicase_C_2"/>
    <property type="match status" value="1"/>
</dbReference>
<keyword evidence="5" id="KW-0378">Hydrolase</keyword>
<evidence type="ECO:0000256" key="9">
    <source>
        <dbReference type="ARBA" id="ARBA00023014"/>
    </source>
</evidence>
<dbReference type="Pfam" id="PF06733">
    <property type="entry name" value="DEAD_2"/>
    <property type="match status" value="1"/>
</dbReference>
<keyword evidence="6" id="KW-0347">Helicase</keyword>
<evidence type="ECO:0000256" key="6">
    <source>
        <dbReference type="ARBA" id="ARBA00022806"/>
    </source>
</evidence>
<evidence type="ECO:0000256" key="3">
    <source>
        <dbReference type="ARBA" id="ARBA00022741"/>
    </source>
</evidence>
<keyword evidence="8" id="KW-0408">Iron</keyword>
<protein>
    <submittedName>
        <fullName evidence="15">DNA excision repair protein ERCC-2</fullName>
    </submittedName>
</protein>
<evidence type="ECO:0000313" key="15">
    <source>
        <dbReference type="EMBL" id="SEN20505.1"/>
    </source>
</evidence>
<dbReference type="Gene3D" id="3.40.50.300">
    <property type="entry name" value="P-loop containing nucleotide triphosphate hydrolases"/>
    <property type="match status" value="2"/>
</dbReference>
<dbReference type="PROSITE" id="PS51193">
    <property type="entry name" value="HELICASE_ATP_BIND_2"/>
    <property type="match status" value="1"/>
</dbReference>
<dbReference type="GO" id="GO:0005524">
    <property type="term" value="F:ATP binding"/>
    <property type="evidence" value="ECO:0007669"/>
    <property type="project" value="UniProtKB-KW"/>
</dbReference>
<keyword evidence="11" id="KW-0234">DNA repair</keyword>
<gene>
    <name evidence="15" type="ORF">SAMN05216388_100250</name>
</gene>
<organism evidence="15 16">
    <name type="scientific">Halorientalis persicus</name>
    <dbReference type="NCBI Taxonomy" id="1367881"/>
    <lineage>
        <taxon>Archaea</taxon>
        <taxon>Methanobacteriati</taxon>
        <taxon>Methanobacteriota</taxon>
        <taxon>Stenosarchaea group</taxon>
        <taxon>Halobacteria</taxon>
        <taxon>Halobacteriales</taxon>
        <taxon>Haloarculaceae</taxon>
        <taxon>Halorientalis</taxon>
    </lineage>
</organism>
<sequence length="837" mass="92170">MSDREGTGTETGSVSATAESDGDGDDAEDPPWRPYFGYDVPYENQPDAVEAAIEVGRKNGYLAMEGPCGTGKTMAALTAATTLVREDDYEHVVVVTPVKQQLDQFVEDLRVVNSGLDDPLDGIALVGKRDLCPYGREDLFPRDASVHDRCEDLREDTARLVEADGGTDGHSGAAADAAVGGDVDGEDQWWDPKRGADLAKAARRDPEQFNTMADDRLETAGVESPYRREQPRAPEEMADGDDPPLYCPFEADWYARDKGSPVDFSDGEDNVLTSEEFLPESVAHGTCPHRAMGVLLGEADVVIGNYNHLFDPDSRPLLSQVLDESTFVIVDEAHRLEGRVRDLLSDRVGRHTLVRARNDCNQLLQLRGQSRDHEREVDDRLASHDVPAAAVEAARDFYDDVVGWLDERVTTHLDSEFGRGWEQDLRSLPEEDMEVPLRDPETEEIDDLTEWAEREGYGGDLWRSLAAVGTAVETTLDELGESRQCVAAAVGAVMGNWYERDHATAFREIELEHSPSETGATATPWQEVYTAGLLLYDCMPAQALRTIFDELGGGVLMSATLEPLDVFTRVSGLDALERSGTGGLAASEDDPGRPVETRSYGLTFPEENRASWLVDATAYTARNRGDPVRDHGNRTRDEYEQVLRTVARSPGNVMIAMPNYREAAWAGSYLRDVVEKDVLVDESSSNEATDDLKREFFAGPGKVLVTSTRGTLTEGVDYDGDKLHACAVVGVPLVNIGSPRVRAVQAAYGRAFGDDVAFEYALTVPAVRRARQAIGRVIRGADEVGVRMLVGERYTEDAVHSVHEYLSPAERSEFVRMTPDFLGPQFDSFWRDHDVPE</sequence>
<keyword evidence="4" id="KW-0227">DNA damage</keyword>
<dbReference type="OrthoDB" id="27512at2157"/>
<dbReference type="InterPro" id="IPR045028">
    <property type="entry name" value="DinG/Rad3-like"/>
</dbReference>
<name>A0A1H8ELY4_9EURY</name>
<dbReference type="PANTHER" id="PTHR11472:SF34">
    <property type="entry name" value="REGULATOR OF TELOMERE ELONGATION HELICASE 1"/>
    <property type="match status" value="1"/>
</dbReference>
<dbReference type="Proteomes" id="UP000198775">
    <property type="component" value="Unassembled WGS sequence"/>
</dbReference>
<evidence type="ECO:0000256" key="11">
    <source>
        <dbReference type="ARBA" id="ARBA00023204"/>
    </source>
</evidence>
<feature type="region of interest" description="Disordered" evidence="13">
    <location>
        <begin position="163"/>
        <end position="189"/>
    </location>
</feature>
<keyword evidence="2" id="KW-0479">Metal-binding</keyword>
<evidence type="ECO:0000256" key="2">
    <source>
        <dbReference type="ARBA" id="ARBA00022723"/>
    </source>
</evidence>
<dbReference type="EMBL" id="FOCX01000002">
    <property type="protein sequence ID" value="SEN20505.1"/>
    <property type="molecule type" value="Genomic_DNA"/>
</dbReference>
<dbReference type="GO" id="GO:0051539">
    <property type="term" value="F:4 iron, 4 sulfur cluster binding"/>
    <property type="evidence" value="ECO:0007669"/>
    <property type="project" value="UniProtKB-KW"/>
</dbReference>
<dbReference type="AlphaFoldDB" id="A0A1H8ELY4"/>
<keyword evidence="9" id="KW-0411">Iron-sulfur</keyword>
<dbReference type="InterPro" id="IPR027417">
    <property type="entry name" value="P-loop_NTPase"/>
</dbReference>
<dbReference type="InterPro" id="IPR010614">
    <property type="entry name" value="RAD3-like_helicase_DEAD"/>
</dbReference>
<feature type="region of interest" description="Disordered" evidence="13">
    <location>
        <begin position="1"/>
        <end position="39"/>
    </location>
</feature>
<keyword evidence="3" id="KW-0547">Nucleotide-binding</keyword>
<evidence type="ECO:0000256" key="4">
    <source>
        <dbReference type="ARBA" id="ARBA00022763"/>
    </source>
</evidence>
<evidence type="ECO:0000256" key="8">
    <source>
        <dbReference type="ARBA" id="ARBA00023004"/>
    </source>
</evidence>
<dbReference type="SUPFAM" id="SSF52540">
    <property type="entry name" value="P-loop containing nucleoside triphosphate hydrolases"/>
    <property type="match status" value="2"/>
</dbReference>
<evidence type="ECO:0000256" key="10">
    <source>
        <dbReference type="ARBA" id="ARBA00023125"/>
    </source>
</evidence>
<dbReference type="InterPro" id="IPR014001">
    <property type="entry name" value="Helicase_ATP-bd"/>
</dbReference>
<feature type="compositionally biased region" description="Basic and acidic residues" evidence="13">
    <location>
        <begin position="225"/>
        <end position="235"/>
    </location>
</feature>
<feature type="compositionally biased region" description="Acidic residues" evidence="13">
    <location>
        <begin position="20"/>
        <end position="29"/>
    </location>
</feature>
<dbReference type="GO" id="GO:0016818">
    <property type="term" value="F:hydrolase activity, acting on acid anhydrides, in phosphorus-containing anhydrides"/>
    <property type="evidence" value="ECO:0007669"/>
    <property type="project" value="InterPro"/>
</dbReference>
<keyword evidence="16" id="KW-1185">Reference proteome</keyword>
<proteinExistence type="predicted"/>